<comment type="caution">
    <text evidence="1">The sequence shown here is derived from an EMBL/GenBank/DDBJ whole genome shotgun (WGS) entry which is preliminary data.</text>
</comment>
<sequence length="155" mass="17715">MIVRLGVLPDFTENWILKNGLPLGSPGMAKVSHLPALGSNHSPLVLDTKHDHHTRTTSMDHWVWRFEVMWLRADDCEKVVFDAWSSGLGADHTDILLGNFEHCLLGFINYSATSFVHIQKEMRHLEKRLNNFRVLQPSGRPLPRLGSTQLRLRDV</sequence>
<gene>
    <name evidence="1" type="ORF">Salat_1139700</name>
</gene>
<protein>
    <submittedName>
        <fullName evidence="1">Uncharacterized protein</fullName>
    </submittedName>
</protein>
<dbReference type="Proteomes" id="UP001293254">
    <property type="component" value="Unassembled WGS sequence"/>
</dbReference>
<evidence type="ECO:0000313" key="1">
    <source>
        <dbReference type="EMBL" id="KAK4428401.1"/>
    </source>
</evidence>
<evidence type="ECO:0000313" key="2">
    <source>
        <dbReference type="Proteomes" id="UP001293254"/>
    </source>
</evidence>
<accession>A0AAE1YEG8</accession>
<reference evidence="1" key="2">
    <citation type="journal article" date="2024" name="Plant">
        <title>Genomic evolution and insights into agronomic trait innovations of Sesamum species.</title>
        <authorList>
            <person name="Miao H."/>
            <person name="Wang L."/>
            <person name="Qu L."/>
            <person name="Liu H."/>
            <person name="Sun Y."/>
            <person name="Le M."/>
            <person name="Wang Q."/>
            <person name="Wei S."/>
            <person name="Zheng Y."/>
            <person name="Lin W."/>
            <person name="Duan Y."/>
            <person name="Cao H."/>
            <person name="Xiong S."/>
            <person name="Wang X."/>
            <person name="Wei L."/>
            <person name="Li C."/>
            <person name="Ma Q."/>
            <person name="Ju M."/>
            <person name="Zhao R."/>
            <person name="Li G."/>
            <person name="Mu C."/>
            <person name="Tian Q."/>
            <person name="Mei H."/>
            <person name="Zhang T."/>
            <person name="Gao T."/>
            <person name="Zhang H."/>
        </authorList>
    </citation>
    <scope>NUCLEOTIDE SEQUENCE</scope>
    <source>
        <strain evidence="1">3651</strain>
    </source>
</reference>
<keyword evidence="2" id="KW-1185">Reference proteome</keyword>
<proteinExistence type="predicted"/>
<dbReference type="AlphaFoldDB" id="A0AAE1YEG8"/>
<name>A0AAE1YEG8_9LAMI</name>
<reference evidence="1" key="1">
    <citation type="submission" date="2020-06" db="EMBL/GenBank/DDBJ databases">
        <authorList>
            <person name="Li T."/>
            <person name="Hu X."/>
            <person name="Zhang T."/>
            <person name="Song X."/>
            <person name="Zhang H."/>
            <person name="Dai N."/>
            <person name="Sheng W."/>
            <person name="Hou X."/>
            <person name="Wei L."/>
        </authorList>
    </citation>
    <scope>NUCLEOTIDE SEQUENCE</scope>
    <source>
        <strain evidence="1">3651</strain>
        <tissue evidence="1">Leaf</tissue>
    </source>
</reference>
<organism evidence="1 2">
    <name type="scientific">Sesamum alatum</name>
    <dbReference type="NCBI Taxonomy" id="300844"/>
    <lineage>
        <taxon>Eukaryota</taxon>
        <taxon>Viridiplantae</taxon>
        <taxon>Streptophyta</taxon>
        <taxon>Embryophyta</taxon>
        <taxon>Tracheophyta</taxon>
        <taxon>Spermatophyta</taxon>
        <taxon>Magnoliopsida</taxon>
        <taxon>eudicotyledons</taxon>
        <taxon>Gunneridae</taxon>
        <taxon>Pentapetalae</taxon>
        <taxon>asterids</taxon>
        <taxon>lamiids</taxon>
        <taxon>Lamiales</taxon>
        <taxon>Pedaliaceae</taxon>
        <taxon>Sesamum</taxon>
    </lineage>
</organism>
<dbReference type="EMBL" id="JACGWO010000004">
    <property type="protein sequence ID" value="KAK4428401.1"/>
    <property type="molecule type" value="Genomic_DNA"/>
</dbReference>